<comment type="similarity">
    <text evidence="1">Belongs to the troponin T family.</text>
</comment>
<dbReference type="InterPro" id="IPR027707">
    <property type="entry name" value="TNNT"/>
</dbReference>
<evidence type="ECO:0000313" key="4">
    <source>
        <dbReference type="Proteomes" id="UP000192578"/>
    </source>
</evidence>
<dbReference type="Gene3D" id="1.20.5.350">
    <property type="match status" value="1"/>
</dbReference>
<dbReference type="Proteomes" id="UP000192578">
    <property type="component" value="Unassembled WGS sequence"/>
</dbReference>
<feature type="compositionally biased region" description="Acidic residues" evidence="2">
    <location>
        <begin position="356"/>
        <end position="365"/>
    </location>
</feature>
<dbReference type="GO" id="GO:0006937">
    <property type="term" value="P:regulation of muscle contraction"/>
    <property type="evidence" value="ECO:0007669"/>
    <property type="project" value="InterPro"/>
</dbReference>
<sequence>MSDEEDNWMQDEDNEKKPAKKEEPAEQKTEAQLLIEAKLRKHEDEDEARIREIEEQRRVQKQKEDDELRRLKEKQAQRKKEREEEDRRLEEQKKMLEEQKRKEDEERKQKLEDEKRRKVEEAERKKAAAQAAMAGGRNFVLDKEKSGGESTIDKFMNISKAKTEMSLNTGELEALKAKTIGDRLKPLSISGLDNVGLKQLAESLWKQIIQIETSKYDLDERSKRQEYDLRELNERQRQINQKKYLAAGLEAENQRYPPKVKIISKHERLTDRRTFSDKKGLFDGAKVEDKGEINKPVAKKRDDKGWIKAPKKEEQKRYSYDDEEDAADKQNNEEPAEEEDPWQAKKSSSFSHREEEPVEAEEEEE</sequence>
<feature type="compositionally biased region" description="Basic and acidic residues" evidence="2">
    <location>
        <begin position="37"/>
        <end position="126"/>
    </location>
</feature>
<dbReference type="InterPro" id="IPR038077">
    <property type="entry name" value="Troponin_sf"/>
</dbReference>
<reference evidence="4" key="1">
    <citation type="submission" date="2017-01" db="EMBL/GenBank/DDBJ databases">
        <title>Comparative genomics of anhydrobiosis in the tardigrade Hypsibius dujardini.</title>
        <authorList>
            <person name="Yoshida Y."/>
            <person name="Koutsovoulos G."/>
            <person name="Laetsch D."/>
            <person name="Stevens L."/>
            <person name="Kumar S."/>
            <person name="Horikawa D."/>
            <person name="Ishino K."/>
            <person name="Komine S."/>
            <person name="Tomita M."/>
            <person name="Blaxter M."/>
            <person name="Arakawa K."/>
        </authorList>
    </citation>
    <scope>NUCLEOTIDE SEQUENCE [LARGE SCALE GENOMIC DNA]</scope>
    <source>
        <strain evidence="4">Z151</strain>
    </source>
</reference>
<comment type="caution">
    <text evidence="3">The sequence shown here is derived from an EMBL/GenBank/DDBJ whole genome shotgun (WGS) entry which is preliminary data.</text>
</comment>
<feature type="compositionally biased region" description="Basic and acidic residues" evidence="2">
    <location>
        <begin position="273"/>
        <end position="320"/>
    </location>
</feature>
<dbReference type="EMBL" id="MTYJ01000114">
    <property type="protein sequence ID" value="OQV13896.1"/>
    <property type="molecule type" value="Genomic_DNA"/>
</dbReference>
<name>A0A1W0WFA3_HYPEX</name>
<gene>
    <name evidence="3" type="ORF">BV898_11893</name>
</gene>
<feature type="compositionally biased region" description="Basic and acidic residues" evidence="2">
    <location>
        <begin position="14"/>
        <end position="29"/>
    </location>
</feature>
<keyword evidence="4" id="KW-1185">Reference proteome</keyword>
<feature type="compositionally biased region" description="Acidic residues" evidence="2">
    <location>
        <begin position="1"/>
        <end position="13"/>
    </location>
</feature>
<evidence type="ECO:0000256" key="2">
    <source>
        <dbReference type="SAM" id="MobiDB-lite"/>
    </source>
</evidence>
<feature type="compositionally biased region" description="Low complexity" evidence="2">
    <location>
        <begin position="128"/>
        <end position="137"/>
    </location>
</feature>
<dbReference type="AlphaFoldDB" id="A0A1W0WFA3"/>
<evidence type="ECO:0000256" key="1">
    <source>
        <dbReference type="ARBA" id="ARBA00008330"/>
    </source>
</evidence>
<evidence type="ECO:0000313" key="3">
    <source>
        <dbReference type="EMBL" id="OQV13896.1"/>
    </source>
</evidence>
<feature type="region of interest" description="Disordered" evidence="2">
    <location>
        <begin position="1"/>
        <end position="146"/>
    </location>
</feature>
<dbReference type="GO" id="GO:0045214">
    <property type="term" value="P:sarcomere organization"/>
    <property type="evidence" value="ECO:0007669"/>
    <property type="project" value="TreeGrafter"/>
</dbReference>
<dbReference type="GO" id="GO:0006936">
    <property type="term" value="P:muscle contraction"/>
    <property type="evidence" value="ECO:0007669"/>
    <property type="project" value="TreeGrafter"/>
</dbReference>
<proteinExistence type="inferred from homology"/>
<feature type="region of interest" description="Disordered" evidence="2">
    <location>
        <begin position="273"/>
        <end position="365"/>
    </location>
</feature>
<dbReference type="SUPFAM" id="SSF90250">
    <property type="entry name" value="Troponin coil-coiled subunits"/>
    <property type="match status" value="1"/>
</dbReference>
<dbReference type="PANTHER" id="PTHR11521">
    <property type="entry name" value="TROPONIN T"/>
    <property type="match status" value="1"/>
</dbReference>
<dbReference type="PANTHER" id="PTHR11521:SF1">
    <property type="entry name" value="TROPONIN T, SKELETAL MUSCLE"/>
    <property type="match status" value="1"/>
</dbReference>
<dbReference type="OrthoDB" id="330499at2759"/>
<dbReference type="Pfam" id="PF00992">
    <property type="entry name" value="Troponin"/>
    <property type="match status" value="1"/>
</dbReference>
<organism evidence="3 4">
    <name type="scientific">Hypsibius exemplaris</name>
    <name type="common">Freshwater tardigrade</name>
    <dbReference type="NCBI Taxonomy" id="2072580"/>
    <lineage>
        <taxon>Eukaryota</taxon>
        <taxon>Metazoa</taxon>
        <taxon>Ecdysozoa</taxon>
        <taxon>Tardigrada</taxon>
        <taxon>Eutardigrada</taxon>
        <taxon>Parachela</taxon>
        <taxon>Hypsibioidea</taxon>
        <taxon>Hypsibiidae</taxon>
        <taxon>Hypsibius</taxon>
    </lineage>
</organism>
<dbReference type="GO" id="GO:0005523">
    <property type="term" value="F:tropomyosin binding"/>
    <property type="evidence" value="ECO:0007669"/>
    <property type="project" value="TreeGrafter"/>
</dbReference>
<protein>
    <submittedName>
        <fullName evidence="3">Troponin T, skeletal muscle</fullName>
    </submittedName>
</protein>
<accession>A0A1W0WFA3</accession>
<dbReference type="InterPro" id="IPR001978">
    <property type="entry name" value="Troponin"/>
</dbReference>
<dbReference type="GO" id="GO:0005861">
    <property type="term" value="C:troponin complex"/>
    <property type="evidence" value="ECO:0007669"/>
    <property type="project" value="InterPro"/>
</dbReference>